<evidence type="ECO:0000313" key="1">
    <source>
        <dbReference type="EMBL" id="GJU00362.1"/>
    </source>
</evidence>
<protein>
    <submittedName>
        <fullName evidence="1">Uncharacterized protein</fullName>
    </submittedName>
</protein>
<reference evidence="1" key="2">
    <citation type="submission" date="2022-01" db="EMBL/GenBank/DDBJ databases">
        <authorList>
            <person name="Yamashiro T."/>
            <person name="Shiraishi A."/>
            <person name="Satake H."/>
            <person name="Nakayama K."/>
        </authorList>
    </citation>
    <scope>NUCLEOTIDE SEQUENCE</scope>
</reference>
<dbReference type="Proteomes" id="UP001151760">
    <property type="component" value="Unassembled WGS sequence"/>
</dbReference>
<dbReference type="EMBL" id="BQNB010020856">
    <property type="protein sequence ID" value="GJU00362.1"/>
    <property type="molecule type" value="Genomic_DNA"/>
</dbReference>
<reference evidence="1" key="1">
    <citation type="journal article" date="2022" name="Int. J. Mol. Sci.">
        <title>Draft Genome of Tanacetum Coccineum: Genomic Comparison of Closely Related Tanacetum-Family Plants.</title>
        <authorList>
            <person name="Yamashiro T."/>
            <person name="Shiraishi A."/>
            <person name="Nakayama K."/>
            <person name="Satake H."/>
        </authorList>
    </citation>
    <scope>NUCLEOTIDE SEQUENCE</scope>
</reference>
<proteinExistence type="predicted"/>
<feature type="non-terminal residue" evidence="1">
    <location>
        <position position="1"/>
    </location>
</feature>
<sequence length="51" mass="5912">VPIQEELTTLRFRVDIAEAENASLRARIKTMEVVEKVTHNHERLARIGIEQ</sequence>
<keyword evidence="2" id="KW-1185">Reference proteome</keyword>
<organism evidence="1 2">
    <name type="scientific">Tanacetum coccineum</name>
    <dbReference type="NCBI Taxonomy" id="301880"/>
    <lineage>
        <taxon>Eukaryota</taxon>
        <taxon>Viridiplantae</taxon>
        <taxon>Streptophyta</taxon>
        <taxon>Embryophyta</taxon>
        <taxon>Tracheophyta</taxon>
        <taxon>Spermatophyta</taxon>
        <taxon>Magnoliopsida</taxon>
        <taxon>eudicotyledons</taxon>
        <taxon>Gunneridae</taxon>
        <taxon>Pentapetalae</taxon>
        <taxon>asterids</taxon>
        <taxon>campanulids</taxon>
        <taxon>Asterales</taxon>
        <taxon>Asteraceae</taxon>
        <taxon>Asteroideae</taxon>
        <taxon>Anthemideae</taxon>
        <taxon>Anthemidinae</taxon>
        <taxon>Tanacetum</taxon>
    </lineage>
</organism>
<gene>
    <name evidence="1" type="ORF">Tco_1110700</name>
</gene>
<name>A0ABQ5ILX6_9ASTR</name>
<comment type="caution">
    <text evidence="1">The sequence shown here is derived from an EMBL/GenBank/DDBJ whole genome shotgun (WGS) entry which is preliminary data.</text>
</comment>
<evidence type="ECO:0000313" key="2">
    <source>
        <dbReference type="Proteomes" id="UP001151760"/>
    </source>
</evidence>
<accession>A0ABQ5ILX6</accession>